<organism evidence="1 2">
    <name type="scientific">Candidatus Woesebacteria bacterium GW2011_GWB1_39_12</name>
    <dbReference type="NCBI Taxonomy" id="1618574"/>
    <lineage>
        <taxon>Bacteria</taxon>
        <taxon>Candidatus Woeseibacteriota</taxon>
    </lineage>
</organism>
<proteinExistence type="predicted"/>
<sequence>MLTFQELQQLNIAYVRIQKMHRFLRDNPTDDIKQRNNCVDRLRKIATTLSKIAIKNDCDDYFCDWLAPKHSCNIGKDWGTSLFFPHLPGLVAVCPVCDRKFSWCGDGLMQVPEWKKDPYGGDIIDFEHPWLVKQHANGRWNDERCGMQNVSISYHFGYEIGIVPFVSFEELMELIKSKDPEQFLRQMLQEGK</sequence>
<comment type="caution">
    <text evidence="1">The sequence shown here is derived from an EMBL/GenBank/DDBJ whole genome shotgun (WGS) entry which is preliminary data.</text>
</comment>
<protein>
    <submittedName>
        <fullName evidence="1">Uncharacterized protein</fullName>
    </submittedName>
</protein>
<evidence type="ECO:0000313" key="1">
    <source>
        <dbReference type="EMBL" id="KKR00232.1"/>
    </source>
</evidence>
<evidence type="ECO:0000313" key="2">
    <source>
        <dbReference type="Proteomes" id="UP000033881"/>
    </source>
</evidence>
<accession>A0A0G0QEU5</accession>
<dbReference type="STRING" id="1618574.UT24_C0015G0040"/>
<reference evidence="1 2" key="1">
    <citation type="journal article" date="2015" name="Nature">
        <title>rRNA introns, odd ribosomes, and small enigmatic genomes across a large radiation of phyla.</title>
        <authorList>
            <person name="Brown C.T."/>
            <person name="Hug L.A."/>
            <person name="Thomas B.C."/>
            <person name="Sharon I."/>
            <person name="Castelle C.J."/>
            <person name="Singh A."/>
            <person name="Wilkins M.J."/>
            <person name="Williams K.H."/>
            <person name="Banfield J.F."/>
        </authorList>
    </citation>
    <scope>NUCLEOTIDE SEQUENCE [LARGE SCALE GENOMIC DNA]</scope>
</reference>
<dbReference type="EMBL" id="LBWB01000015">
    <property type="protein sequence ID" value="KKR00232.1"/>
    <property type="molecule type" value="Genomic_DNA"/>
</dbReference>
<gene>
    <name evidence="1" type="ORF">UT24_C0015G0040</name>
</gene>
<dbReference type="Proteomes" id="UP000033881">
    <property type="component" value="Unassembled WGS sequence"/>
</dbReference>
<name>A0A0G0QEU5_9BACT</name>
<dbReference type="AlphaFoldDB" id="A0A0G0QEU5"/>